<feature type="DNA-binding region" description="H-T-H motif" evidence="4">
    <location>
        <begin position="37"/>
        <end position="56"/>
    </location>
</feature>
<dbReference type="PROSITE" id="PS01081">
    <property type="entry name" value="HTH_TETR_1"/>
    <property type="match status" value="1"/>
</dbReference>
<evidence type="ECO:0000256" key="3">
    <source>
        <dbReference type="ARBA" id="ARBA00023163"/>
    </source>
</evidence>
<dbReference type="GO" id="GO:0003700">
    <property type="term" value="F:DNA-binding transcription factor activity"/>
    <property type="evidence" value="ECO:0007669"/>
    <property type="project" value="TreeGrafter"/>
</dbReference>
<dbReference type="GO" id="GO:0000976">
    <property type="term" value="F:transcription cis-regulatory region binding"/>
    <property type="evidence" value="ECO:0007669"/>
    <property type="project" value="TreeGrafter"/>
</dbReference>
<dbReference type="AlphaFoldDB" id="A0A5N0UPJ0"/>
<evidence type="ECO:0000256" key="2">
    <source>
        <dbReference type="ARBA" id="ARBA00023125"/>
    </source>
</evidence>
<keyword evidence="7" id="KW-1185">Reference proteome</keyword>
<dbReference type="InterPro" id="IPR050109">
    <property type="entry name" value="HTH-type_TetR-like_transc_reg"/>
</dbReference>
<dbReference type="PRINTS" id="PR00455">
    <property type="entry name" value="HTHTETR"/>
</dbReference>
<dbReference type="InterPro" id="IPR009057">
    <property type="entry name" value="Homeodomain-like_sf"/>
</dbReference>
<dbReference type="PROSITE" id="PS50977">
    <property type="entry name" value="HTH_TETR_2"/>
    <property type="match status" value="1"/>
</dbReference>
<accession>A0A5N0UPJ0</accession>
<dbReference type="SUPFAM" id="SSF46689">
    <property type="entry name" value="Homeodomain-like"/>
    <property type="match status" value="1"/>
</dbReference>
<dbReference type="OrthoDB" id="3186364at2"/>
<dbReference type="PANTHER" id="PTHR30055:SF234">
    <property type="entry name" value="HTH-TYPE TRANSCRIPTIONAL REGULATOR BETI"/>
    <property type="match status" value="1"/>
</dbReference>
<gene>
    <name evidence="6" type="ORF">FPZ12_035915</name>
</gene>
<dbReference type="Gene3D" id="1.10.357.10">
    <property type="entry name" value="Tetracycline Repressor, domain 2"/>
    <property type="match status" value="1"/>
</dbReference>
<comment type="caution">
    <text evidence="6">The sequence shown here is derived from an EMBL/GenBank/DDBJ whole genome shotgun (WGS) entry which is preliminary data.</text>
</comment>
<dbReference type="EMBL" id="VMNW02000082">
    <property type="protein sequence ID" value="KAA9152902.1"/>
    <property type="molecule type" value="Genomic_DNA"/>
</dbReference>
<keyword evidence="1" id="KW-0805">Transcription regulation</keyword>
<keyword evidence="2 4" id="KW-0238">DNA-binding</keyword>
<evidence type="ECO:0000256" key="4">
    <source>
        <dbReference type="PROSITE-ProRule" id="PRU00335"/>
    </source>
</evidence>
<proteinExistence type="predicted"/>
<dbReference type="PANTHER" id="PTHR30055">
    <property type="entry name" value="HTH-TYPE TRANSCRIPTIONAL REGULATOR RUTR"/>
    <property type="match status" value="1"/>
</dbReference>
<dbReference type="InterPro" id="IPR023772">
    <property type="entry name" value="DNA-bd_HTH_TetR-type_CS"/>
</dbReference>
<organism evidence="6 7">
    <name type="scientific">Amycolatopsis acidicola</name>
    <dbReference type="NCBI Taxonomy" id="2596893"/>
    <lineage>
        <taxon>Bacteria</taxon>
        <taxon>Bacillati</taxon>
        <taxon>Actinomycetota</taxon>
        <taxon>Actinomycetes</taxon>
        <taxon>Pseudonocardiales</taxon>
        <taxon>Pseudonocardiaceae</taxon>
        <taxon>Amycolatopsis</taxon>
    </lineage>
</organism>
<dbReference type="RefSeq" id="WP_144756627.1">
    <property type="nucleotide sequence ID" value="NZ_VMNW02000082.1"/>
</dbReference>
<evidence type="ECO:0000256" key="1">
    <source>
        <dbReference type="ARBA" id="ARBA00023015"/>
    </source>
</evidence>
<evidence type="ECO:0000313" key="7">
    <source>
        <dbReference type="Proteomes" id="UP000319769"/>
    </source>
</evidence>
<reference evidence="6" key="1">
    <citation type="submission" date="2019-09" db="EMBL/GenBank/DDBJ databases">
        <authorList>
            <person name="Teo W.F.A."/>
            <person name="Duangmal K."/>
        </authorList>
    </citation>
    <scope>NUCLEOTIDE SEQUENCE [LARGE SCALE GENOMIC DNA]</scope>
    <source>
        <strain evidence="6">K81G1</strain>
    </source>
</reference>
<evidence type="ECO:0000259" key="5">
    <source>
        <dbReference type="PROSITE" id="PS50977"/>
    </source>
</evidence>
<protein>
    <submittedName>
        <fullName evidence="6">TetR family transcriptional regulator</fullName>
    </submittedName>
</protein>
<keyword evidence="3" id="KW-0804">Transcription</keyword>
<dbReference type="Proteomes" id="UP000319769">
    <property type="component" value="Unassembled WGS sequence"/>
</dbReference>
<dbReference type="InterPro" id="IPR001647">
    <property type="entry name" value="HTH_TetR"/>
</dbReference>
<evidence type="ECO:0000313" key="6">
    <source>
        <dbReference type="EMBL" id="KAA9152902.1"/>
    </source>
</evidence>
<name>A0A5N0UPJ0_9PSEU</name>
<sequence>MTAGPATVSTGGQEDTRTRLLGTALRLFTEHGVEGTSLQMIADALGVTKAAVYYHFKTKNEIAEAVAEPGLKELNEVVEEATRQRRRGQQVDHLLTGFVDVVVHHRALIALFNRDHGVLRSVTKSWAGEENFGERILEILIGPDGDVNRAVAAHAAIAGIALTGGAPEFAELDDDTLREHLLDVGRKLLGRPRRVS</sequence>
<feature type="domain" description="HTH tetR-type" evidence="5">
    <location>
        <begin position="14"/>
        <end position="74"/>
    </location>
</feature>
<dbReference type="Pfam" id="PF00440">
    <property type="entry name" value="TetR_N"/>
    <property type="match status" value="1"/>
</dbReference>